<organism evidence="1 2">
    <name type="scientific">Hoyosella altamirensis</name>
    <dbReference type="NCBI Taxonomy" id="616997"/>
    <lineage>
        <taxon>Bacteria</taxon>
        <taxon>Bacillati</taxon>
        <taxon>Actinomycetota</taxon>
        <taxon>Actinomycetes</taxon>
        <taxon>Mycobacteriales</taxon>
        <taxon>Hoyosellaceae</taxon>
        <taxon>Hoyosella</taxon>
    </lineage>
</organism>
<dbReference type="EMBL" id="JACHWS010000001">
    <property type="protein sequence ID" value="MBB3036442.1"/>
    <property type="molecule type" value="Genomic_DNA"/>
</dbReference>
<protein>
    <submittedName>
        <fullName evidence="1">Uncharacterized protein</fullName>
    </submittedName>
</protein>
<proteinExistence type="predicted"/>
<accession>A0A839RI29</accession>
<dbReference type="RefSeq" id="WP_064440322.1">
    <property type="nucleotide sequence ID" value="NZ_BDDI01000007.1"/>
</dbReference>
<keyword evidence="2" id="KW-1185">Reference proteome</keyword>
<evidence type="ECO:0000313" key="2">
    <source>
        <dbReference type="Proteomes" id="UP000567922"/>
    </source>
</evidence>
<comment type="caution">
    <text evidence="1">The sequence shown here is derived from an EMBL/GenBank/DDBJ whole genome shotgun (WGS) entry which is preliminary data.</text>
</comment>
<dbReference type="AlphaFoldDB" id="A0A839RI29"/>
<name>A0A839RI29_9ACTN</name>
<gene>
    <name evidence="1" type="ORF">FHU29_000876</name>
</gene>
<sequence length="88" mass="9412">MRLRHIAGVLSNVAEGMHAATRELHDADLACLGTSKLTESARNLNAQWGFGAAKLRDAHEQMSFGLRSAADLYAAAEEFNARSLGGGR</sequence>
<evidence type="ECO:0000313" key="1">
    <source>
        <dbReference type="EMBL" id="MBB3036442.1"/>
    </source>
</evidence>
<reference evidence="1 2" key="1">
    <citation type="submission" date="2020-08" db="EMBL/GenBank/DDBJ databases">
        <title>Sequencing the genomes of 1000 actinobacteria strains.</title>
        <authorList>
            <person name="Klenk H.-P."/>
        </authorList>
    </citation>
    <scope>NUCLEOTIDE SEQUENCE [LARGE SCALE GENOMIC DNA]</scope>
    <source>
        <strain evidence="1 2">DSM 45258</strain>
    </source>
</reference>
<dbReference type="Proteomes" id="UP000567922">
    <property type="component" value="Unassembled WGS sequence"/>
</dbReference>